<dbReference type="SMART" id="SM00862">
    <property type="entry name" value="Trans_reg_C"/>
    <property type="match status" value="1"/>
</dbReference>
<evidence type="ECO:0000256" key="4">
    <source>
        <dbReference type="ARBA" id="ARBA00023163"/>
    </source>
</evidence>
<comment type="function">
    <text evidence="5">May play the central regulatory role in sporulation. It may be an element of the effector pathway responsible for the activation of sporulation genes in response to nutritional stress. Spo0A may act in concert with spo0H (a sigma factor) to control the expression of some genes that are critical to the sporulation process.</text>
</comment>
<evidence type="ECO:0000256" key="3">
    <source>
        <dbReference type="ARBA" id="ARBA00023125"/>
    </source>
</evidence>
<dbReference type="GO" id="GO:0006355">
    <property type="term" value="P:regulation of DNA-templated transcription"/>
    <property type="evidence" value="ECO:0007669"/>
    <property type="project" value="InterPro"/>
</dbReference>
<dbReference type="Gene3D" id="6.10.250.690">
    <property type="match status" value="1"/>
</dbReference>
<organism evidence="10 11">
    <name type="scientific">Geosporobacter subterraneus DSM 17957</name>
    <dbReference type="NCBI Taxonomy" id="1121919"/>
    <lineage>
        <taxon>Bacteria</taxon>
        <taxon>Bacillati</taxon>
        <taxon>Bacillota</taxon>
        <taxon>Clostridia</taxon>
        <taxon>Peptostreptococcales</taxon>
        <taxon>Thermotaleaceae</taxon>
        <taxon>Geosporobacter</taxon>
    </lineage>
</organism>
<keyword evidence="11" id="KW-1185">Reference proteome</keyword>
<protein>
    <recommendedName>
        <fullName evidence="1">Stage 0 sporulation protein A homolog</fullName>
    </recommendedName>
</protein>
<keyword evidence="2" id="KW-0805">Transcription regulation</keyword>
<evidence type="ECO:0000259" key="9">
    <source>
        <dbReference type="PROSITE" id="PS51755"/>
    </source>
</evidence>
<dbReference type="InterPro" id="IPR039420">
    <property type="entry name" value="WalR-like"/>
</dbReference>
<dbReference type="AlphaFoldDB" id="A0A1M6NB08"/>
<evidence type="ECO:0000256" key="2">
    <source>
        <dbReference type="ARBA" id="ARBA00023015"/>
    </source>
</evidence>
<evidence type="ECO:0000313" key="10">
    <source>
        <dbReference type="EMBL" id="SHJ92881.1"/>
    </source>
</evidence>
<feature type="modified residue" description="4-aspartylphosphate" evidence="6">
    <location>
        <position position="51"/>
    </location>
</feature>
<dbReference type="GO" id="GO:0005829">
    <property type="term" value="C:cytosol"/>
    <property type="evidence" value="ECO:0007669"/>
    <property type="project" value="TreeGrafter"/>
</dbReference>
<dbReference type="GO" id="GO:0000156">
    <property type="term" value="F:phosphorelay response regulator activity"/>
    <property type="evidence" value="ECO:0007669"/>
    <property type="project" value="TreeGrafter"/>
</dbReference>
<dbReference type="PANTHER" id="PTHR48111:SF2">
    <property type="entry name" value="RESPONSE REGULATOR SAER"/>
    <property type="match status" value="1"/>
</dbReference>
<dbReference type="Pfam" id="PF00486">
    <property type="entry name" value="Trans_reg_C"/>
    <property type="match status" value="1"/>
</dbReference>
<sequence>MNKIMVVDDEKKIVAMITAFMELQGMKVVPAYSGREALEKLDDTIELVLLDINMASIDGIEACQQIRKNSKIPVIFLSGNGTQYDKVLGLSMGADDYITKPFDPIELAARIKAHIRRAQEYNLGFKSNSKGIVYFDDIIVQKDAHKVIKGTDEIYLSSTEFRLLLYFLENPHKALSRRAILQHVWESQHYDENTVTTYVKRLRSKLSDHKEEQRYIKSLRGVGYLFDADLAYEDK</sequence>
<dbReference type="Gene3D" id="3.40.50.2300">
    <property type="match status" value="1"/>
</dbReference>
<dbReference type="InterPro" id="IPR016032">
    <property type="entry name" value="Sig_transdc_resp-reg_C-effctor"/>
</dbReference>
<evidence type="ECO:0000256" key="6">
    <source>
        <dbReference type="PROSITE-ProRule" id="PRU00169"/>
    </source>
</evidence>
<evidence type="ECO:0000259" key="8">
    <source>
        <dbReference type="PROSITE" id="PS50110"/>
    </source>
</evidence>
<keyword evidence="4" id="KW-0804">Transcription</keyword>
<dbReference type="Proteomes" id="UP000184536">
    <property type="component" value="Unassembled WGS sequence"/>
</dbReference>
<feature type="DNA-binding region" description="OmpR/PhoB-type" evidence="7">
    <location>
        <begin position="130"/>
        <end position="228"/>
    </location>
</feature>
<evidence type="ECO:0000256" key="7">
    <source>
        <dbReference type="PROSITE-ProRule" id="PRU01091"/>
    </source>
</evidence>
<dbReference type="InterPro" id="IPR001789">
    <property type="entry name" value="Sig_transdc_resp-reg_receiver"/>
</dbReference>
<dbReference type="EMBL" id="FQZV01000054">
    <property type="protein sequence ID" value="SHJ92881.1"/>
    <property type="molecule type" value="Genomic_DNA"/>
</dbReference>
<dbReference type="PANTHER" id="PTHR48111">
    <property type="entry name" value="REGULATOR OF RPOS"/>
    <property type="match status" value="1"/>
</dbReference>
<dbReference type="InterPro" id="IPR036388">
    <property type="entry name" value="WH-like_DNA-bd_sf"/>
</dbReference>
<dbReference type="Gene3D" id="1.10.10.10">
    <property type="entry name" value="Winged helix-like DNA-binding domain superfamily/Winged helix DNA-binding domain"/>
    <property type="match status" value="1"/>
</dbReference>
<dbReference type="OrthoDB" id="1898250at2"/>
<keyword evidence="3 7" id="KW-0238">DNA-binding</keyword>
<dbReference type="Pfam" id="PF00072">
    <property type="entry name" value="Response_reg"/>
    <property type="match status" value="1"/>
</dbReference>
<dbReference type="SMART" id="SM00448">
    <property type="entry name" value="REC"/>
    <property type="match status" value="1"/>
</dbReference>
<dbReference type="SUPFAM" id="SSF46894">
    <property type="entry name" value="C-terminal effector domain of the bipartite response regulators"/>
    <property type="match status" value="1"/>
</dbReference>
<name>A0A1M6NB08_9FIRM</name>
<dbReference type="PROSITE" id="PS50110">
    <property type="entry name" value="RESPONSE_REGULATORY"/>
    <property type="match status" value="1"/>
</dbReference>
<dbReference type="PROSITE" id="PS51755">
    <property type="entry name" value="OMPR_PHOB"/>
    <property type="match status" value="1"/>
</dbReference>
<evidence type="ECO:0000256" key="5">
    <source>
        <dbReference type="ARBA" id="ARBA00024867"/>
    </source>
</evidence>
<feature type="domain" description="Response regulatory" evidence="8">
    <location>
        <begin position="3"/>
        <end position="115"/>
    </location>
</feature>
<dbReference type="GO" id="GO:0000976">
    <property type="term" value="F:transcription cis-regulatory region binding"/>
    <property type="evidence" value="ECO:0007669"/>
    <property type="project" value="TreeGrafter"/>
</dbReference>
<proteinExistence type="predicted"/>
<dbReference type="STRING" id="1121919.SAMN02745975_03246"/>
<dbReference type="GO" id="GO:0032993">
    <property type="term" value="C:protein-DNA complex"/>
    <property type="evidence" value="ECO:0007669"/>
    <property type="project" value="TreeGrafter"/>
</dbReference>
<gene>
    <name evidence="10" type="ORF">SAMN02745975_03246</name>
</gene>
<dbReference type="SUPFAM" id="SSF52172">
    <property type="entry name" value="CheY-like"/>
    <property type="match status" value="1"/>
</dbReference>
<keyword evidence="6" id="KW-0597">Phosphoprotein</keyword>
<feature type="domain" description="OmpR/PhoB-type" evidence="9">
    <location>
        <begin position="130"/>
        <end position="228"/>
    </location>
</feature>
<dbReference type="InterPro" id="IPR011006">
    <property type="entry name" value="CheY-like_superfamily"/>
</dbReference>
<evidence type="ECO:0000313" key="11">
    <source>
        <dbReference type="Proteomes" id="UP000184536"/>
    </source>
</evidence>
<accession>A0A1M6NB08</accession>
<dbReference type="RefSeq" id="WP_110942257.1">
    <property type="nucleotide sequence ID" value="NZ_FQZV01000054.1"/>
</dbReference>
<reference evidence="11" key="1">
    <citation type="submission" date="2016-11" db="EMBL/GenBank/DDBJ databases">
        <authorList>
            <person name="Varghese N."/>
            <person name="Submissions S."/>
        </authorList>
    </citation>
    <scope>NUCLEOTIDE SEQUENCE [LARGE SCALE GENOMIC DNA]</scope>
    <source>
        <strain evidence="11">DSM 17957</strain>
    </source>
</reference>
<dbReference type="CDD" id="cd00383">
    <property type="entry name" value="trans_reg_C"/>
    <property type="match status" value="1"/>
</dbReference>
<evidence type="ECO:0000256" key="1">
    <source>
        <dbReference type="ARBA" id="ARBA00018672"/>
    </source>
</evidence>
<dbReference type="InterPro" id="IPR001867">
    <property type="entry name" value="OmpR/PhoB-type_DNA-bd"/>
</dbReference>